<reference evidence="1 2" key="1">
    <citation type="journal article" date="2014" name="BMC Genomics">
        <title>Genome and secretome analysis of the hemibiotrophic fungal pathogen, Moniliophthora roreri, which causes frosty pod rot disease of cacao: mechanisms of the biotrophic and necrotrophic phases.</title>
        <authorList>
            <person name="Meinhardt L.W."/>
            <person name="Costa G.G.L."/>
            <person name="Thomazella D.P.T."/>
            <person name="Teixeira P.J.P.L."/>
            <person name="Carazzolle M.F."/>
            <person name="Schuster S.C."/>
            <person name="Carlson J.E."/>
            <person name="Guiltinan M.J."/>
            <person name="Mieczkowski P."/>
            <person name="Farmer A."/>
            <person name="Ramaraj T."/>
            <person name="Crozier J."/>
            <person name="Davis R.E."/>
            <person name="Shao J."/>
            <person name="Melnick R.L."/>
            <person name="Pereira G.A.G."/>
            <person name="Bailey B.A."/>
        </authorList>
    </citation>
    <scope>NUCLEOTIDE SEQUENCE [LARGE SCALE GENOMIC DNA]</scope>
    <source>
        <strain evidence="1 2">MCA 2997</strain>
    </source>
</reference>
<sequence>LLAIPDAEMYKNPDIPEVDMTGIQEPAEPDPSPHCIYFKSIPNEWGLFHIYNNAPPSRYPDIPYMAEDITNDSTSKESCSSTEEDWLAAVMGGIWITSDAEAPVEPSVTDPSSYAPFPNITTFCLIHFLYNKKSIPALVATKLVKAIFLQPEFEKSDLNDFNAERDLRCLDRHLAERATAKSTLPFESSNLKVPFWHRKLMPLICELVKDEIFFQYHIKPHKLFVQKTESSQPMQVYGEVYTSNQAMRISHEKQVNSKSHEILFIWLMFGSDATHLTNFGMASLWPIYVISGNLSKSPHGMPTAHTFSHLGYLPHLPDLIKDVCCAHYGQAPLEETQRFLNHEVIQKAWGELLDEEFVEAFVNGLMLKCADMEERLGLLMLFCHSGDYPEKVNIVCMKHLGKCLCIRCLIEKALVGLLGTKQNMDCHMNKLRKVTKDLLFTVNKSRKYIFESGFGVESTAVKGLLDHQSLTPNRNMFSEQLFKQTPTFDFEDILQCVMACFEGLIDPQLLDRIILNLIFDLCHWHALAKLRLHDNSTVISLKENILTKELAKETAEEIAAIATAAKKSKKSLGSQPCQFNLLTAKLHFLGDYTDSIKEYGTTDNYSTLKVEVEHKFSKKKYAQMNKNQFESQMARNKQRARKMTKINQKINKDKQGPHRALGVTKREPMLLSSPDQCFQMSNWTDYGICVSDFYNKNDPALLNFVDTLKDYALNLMLRDEAKEEYTNEDWHELMFKNDRIYQHKHLRINYPTYDLRREQDSINPQTHADIMTLNVEAKDTEEHPYCYSHVVGIYHATAVQ</sequence>
<organism evidence="1 2">
    <name type="scientific">Moniliophthora roreri (strain MCA 2997)</name>
    <name type="common">Cocoa frosty pod rot fungus</name>
    <name type="synonym">Crinipellis roreri</name>
    <dbReference type="NCBI Taxonomy" id="1381753"/>
    <lineage>
        <taxon>Eukaryota</taxon>
        <taxon>Fungi</taxon>
        <taxon>Dikarya</taxon>
        <taxon>Basidiomycota</taxon>
        <taxon>Agaricomycotina</taxon>
        <taxon>Agaricomycetes</taxon>
        <taxon>Agaricomycetidae</taxon>
        <taxon>Agaricales</taxon>
        <taxon>Marasmiineae</taxon>
        <taxon>Marasmiaceae</taxon>
        <taxon>Moniliophthora</taxon>
    </lineage>
</organism>
<name>V2XZM4_MONRO</name>
<accession>V2XZM4</accession>
<dbReference type="OrthoDB" id="2687259at2759"/>
<dbReference type="AlphaFoldDB" id="V2XZM4"/>
<evidence type="ECO:0000313" key="1">
    <source>
        <dbReference type="EMBL" id="ESK84849.1"/>
    </source>
</evidence>
<feature type="non-terminal residue" evidence="1">
    <location>
        <position position="1"/>
    </location>
</feature>
<evidence type="ECO:0000313" key="2">
    <source>
        <dbReference type="Proteomes" id="UP000017559"/>
    </source>
</evidence>
<dbReference type="Pfam" id="PF18759">
    <property type="entry name" value="Plavaka"/>
    <property type="match status" value="1"/>
</dbReference>
<dbReference type="InterPro" id="IPR041078">
    <property type="entry name" value="Plavaka"/>
</dbReference>
<gene>
    <name evidence="1" type="ORF">Moror_14957</name>
</gene>
<protein>
    <submittedName>
        <fullName evidence="1">Uncharacterized protein</fullName>
    </submittedName>
</protein>
<keyword evidence="2" id="KW-1185">Reference proteome</keyword>
<comment type="caution">
    <text evidence="1">The sequence shown here is derived from an EMBL/GenBank/DDBJ whole genome shotgun (WGS) entry which is preliminary data.</text>
</comment>
<proteinExistence type="predicted"/>
<dbReference type="KEGG" id="mrr:Moror_14957"/>
<dbReference type="Proteomes" id="UP000017559">
    <property type="component" value="Unassembled WGS sequence"/>
</dbReference>
<dbReference type="EMBL" id="AWSO01001219">
    <property type="protein sequence ID" value="ESK84849.1"/>
    <property type="molecule type" value="Genomic_DNA"/>
</dbReference>
<dbReference type="STRING" id="1381753.V2XZM4"/>
<dbReference type="HOGENOM" id="CLU_002498_0_1_1"/>